<sequence>MNDTTARQYYRNGPPHRAGADVSFADLVKIFGFNSIHIGRWVTADEQQRAANLFFDALCDLQQLLQVPAQVISLNGSLALTYGIGGRPGVCAHYQPQGRILALAKNAGGGSLAHEWFHAFDHYVAAKMFQPAPKAGLFASRCWLNDDALQPHPLNQQLAHAFQSLFVSADGQSESDYFRRCRALDERFSQLYLALPEEMAARAFEHMLQRQSLKNSFLVAGTLQSPLAKLGAYPEPALTDTLSQLWLGYFSTLGQALQRG</sequence>
<protein>
    <recommendedName>
        <fullName evidence="1">Large polyvalent protein-associated domain-containing protein</fullName>
    </recommendedName>
</protein>
<evidence type="ECO:0000259" key="1">
    <source>
        <dbReference type="Pfam" id="PF18796"/>
    </source>
</evidence>
<evidence type="ECO:0000313" key="2">
    <source>
        <dbReference type="EMBL" id="GAB60005.1"/>
    </source>
</evidence>
<dbReference type="STRING" id="562729.RNAN_3018"/>
<organism evidence="2 3">
    <name type="scientific">Rheinheimera nanhaiensis E407-8</name>
    <dbReference type="NCBI Taxonomy" id="562729"/>
    <lineage>
        <taxon>Bacteria</taxon>
        <taxon>Pseudomonadati</taxon>
        <taxon>Pseudomonadota</taxon>
        <taxon>Gammaproteobacteria</taxon>
        <taxon>Chromatiales</taxon>
        <taxon>Chromatiaceae</taxon>
        <taxon>Rheinheimera</taxon>
    </lineage>
</organism>
<keyword evidence="3" id="KW-1185">Reference proteome</keyword>
<name>I1E127_9GAMM</name>
<dbReference type="OrthoDB" id="343736at2"/>
<dbReference type="RefSeq" id="WP_008223175.1">
    <property type="nucleotide sequence ID" value="NZ_BAFK01000020.1"/>
</dbReference>
<dbReference type="Proteomes" id="UP000004374">
    <property type="component" value="Unassembled WGS sequence"/>
</dbReference>
<evidence type="ECO:0000313" key="3">
    <source>
        <dbReference type="Proteomes" id="UP000004374"/>
    </source>
</evidence>
<dbReference type="InterPro" id="IPR041047">
    <property type="entry name" value="LPD1"/>
</dbReference>
<gene>
    <name evidence="2" type="ORF">RNAN_3018</name>
</gene>
<dbReference type="Pfam" id="PF18796">
    <property type="entry name" value="LPD1"/>
    <property type="match status" value="1"/>
</dbReference>
<reference evidence="2 3" key="1">
    <citation type="journal article" date="2012" name="J. Bacteriol.">
        <title>Genome Sequence of the Protease-Producing Bacterium Rheinheimera nanhaiensis E407-8T, Isolated from Deep-Sea Sediment of the South China Sea.</title>
        <authorList>
            <person name="Zhang X.-Y."/>
            <person name="Zhang Y.-J."/>
            <person name="Qin Q.-L."/>
            <person name="Xie B.-B."/>
            <person name="Chen X.-L."/>
            <person name="Zhou B.-C."/>
            <person name="Zhang Y.-Z."/>
        </authorList>
    </citation>
    <scope>NUCLEOTIDE SEQUENCE [LARGE SCALE GENOMIC DNA]</scope>
    <source>
        <strain evidence="2 3">E407-8</strain>
    </source>
</reference>
<comment type="caution">
    <text evidence="2">The sequence shown here is derived from an EMBL/GenBank/DDBJ whole genome shotgun (WGS) entry which is preliminary data.</text>
</comment>
<dbReference type="AlphaFoldDB" id="I1E127"/>
<dbReference type="NCBIfam" id="NF041907">
    <property type="entry name" value="CLCA_X"/>
    <property type="match status" value="1"/>
</dbReference>
<dbReference type="EMBL" id="BAFK01000020">
    <property type="protein sequence ID" value="GAB60005.1"/>
    <property type="molecule type" value="Genomic_DNA"/>
</dbReference>
<feature type="domain" description="Large polyvalent protein-associated" evidence="1">
    <location>
        <begin position="184"/>
        <end position="257"/>
    </location>
</feature>
<proteinExistence type="predicted"/>
<accession>I1E127</accession>